<evidence type="ECO:0000313" key="2">
    <source>
        <dbReference type="Proteomes" id="UP000708208"/>
    </source>
</evidence>
<evidence type="ECO:0000313" key="1">
    <source>
        <dbReference type="EMBL" id="CAG7820607.1"/>
    </source>
</evidence>
<accession>A0A8J2KVK4</accession>
<proteinExistence type="predicted"/>
<comment type="caution">
    <text evidence="1">The sequence shown here is derived from an EMBL/GenBank/DDBJ whole genome shotgun (WGS) entry which is preliminary data.</text>
</comment>
<reference evidence="1" key="1">
    <citation type="submission" date="2021-06" db="EMBL/GenBank/DDBJ databases">
        <authorList>
            <person name="Hodson N. C."/>
            <person name="Mongue J. A."/>
            <person name="Jaron S. K."/>
        </authorList>
    </citation>
    <scope>NUCLEOTIDE SEQUENCE</scope>
</reference>
<gene>
    <name evidence="1" type="ORF">AFUS01_LOCUS30991</name>
</gene>
<name>A0A8J2KVK4_9HEXA</name>
<keyword evidence="2" id="KW-1185">Reference proteome</keyword>
<organism evidence="1 2">
    <name type="scientific">Allacma fusca</name>
    <dbReference type="NCBI Taxonomy" id="39272"/>
    <lineage>
        <taxon>Eukaryota</taxon>
        <taxon>Metazoa</taxon>
        <taxon>Ecdysozoa</taxon>
        <taxon>Arthropoda</taxon>
        <taxon>Hexapoda</taxon>
        <taxon>Collembola</taxon>
        <taxon>Symphypleona</taxon>
        <taxon>Sminthuridae</taxon>
        <taxon>Allacma</taxon>
    </lineage>
</organism>
<protein>
    <submittedName>
        <fullName evidence="1">Uncharacterized protein</fullName>
    </submittedName>
</protein>
<dbReference type="EMBL" id="CAJVCH010484394">
    <property type="protein sequence ID" value="CAG7820607.1"/>
    <property type="molecule type" value="Genomic_DNA"/>
</dbReference>
<sequence length="124" mass="13743">MAYGNFDLEFGCKDCGDGVNLAVAKTGKALELGGNAAAIPCRRRSYLHLRHPNVYAYANKLGTEGISSFHMNYRFLDITCRKFELVQFMFLMVPLQGDSSWGKTSVIDHVFVGTASKPAFLNEL</sequence>
<dbReference type="AlphaFoldDB" id="A0A8J2KVK4"/>
<dbReference type="Proteomes" id="UP000708208">
    <property type="component" value="Unassembled WGS sequence"/>
</dbReference>